<organism evidence="3 4">
    <name type="scientific">Nitrosomonas stercoris</name>
    <dbReference type="NCBI Taxonomy" id="1444684"/>
    <lineage>
        <taxon>Bacteria</taxon>
        <taxon>Pseudomonadati</taxon>
        <taxon>Pseudomonadota</taxon>
        <taxon>Betaproteobacteria</taxon>
        <taxon>Nitrosomonadales</taxon>
        <taxon>Nitrosomonadaceae</taxon>
        <taxon>Nitrosomonas</taxon>
    </lineage>
</organism>
<dbReference type="PANTHER" id="PTHR34977:SF1">
    <property type="entry name" value="UPF0337 PROTEIN YJBJ"/>
    <property type="match status" value="1"/>
</dbReference>
<dbReference type="InterPro" id="IPR050423">
    <property type="entry name" value="UPF0337_stress_rsp"/>
</dbReference>
<gene>
    <name evidence="3" type="ORF">Nstercoris_00370</name>
</gene>
<keyword evidence="4" id="KW-1185">Reference proteome</keyword>
<dbReference type="SUPFAM" id="SSF69047">
    <property type="entry name" value="Hypothetical protein YjbJ"/>
    <property type="match status" value="1"/>
</dbReference>
<evidence type="ECO:0000256" key="1">
    <source>
        <dbReference type="ARBA" id="ARBA00009129"/>
    </source>
</evidence>
<protein>
    <recommendedName>
        <fullName evidence="2">CsbD-like domain-containing protein</fullName>
    </recommendedName>
</protein>
<feature type="domain" description="CsbD-like" evidence="2">
    <location>
        <begin position="5"/>
        <end position="56"/>
    </location>
</feature>
<evidence type="ECO:0000259" key="2">
    <source>
        <dbReference type="Pfam" id="PF05532"/>
    </source>
</evidence>
<sequence>MDWNTVERNWKELKGKLKEKWGNITDDELDAIAGEREQLVGKIQIRYEIAREEAERQVNAFVRTIKPSVNVQAFLIRGGGFHDC</sequence>
<dbReference type="PANTHER" id="PTHR34977">
    <property type="entry name" value="UPF0337 PROTEIN YJBJ"/>
    <property type="match status" value="1"/>
</dbReference>
<comment type="similarity">
    <text evidence="1">Belongs to the UPF0337 (CsbD) family.</text>
</comment>
<reference evidence="3 4" key="1">
    <citation type="submission" date="2019-06" db="EMBL/GenBank/DDBJ databases">
        <title>Nitrosomonas stercoris KYUHI-S whole genome shotgun sequence.</title>
        <authorList>
            <person name="Nakagawa T."/>
            <person name="Tsuchiya Y."/>
            <person name="Takahashi R."/>
        </authorList>
    </citation>
    <scope>NUCLEOTIDE SEQUENCE [LARGE SCALE GENOMIC DNA]</scope>
    <source>
        <strain evidence="3 4">KYUHI-S</strain>
    </source>
</reference>
<accession>A0A4Y1YM93</accession>
<evidence type="ECO:0000313" key="3">
    <source>
        <dbReference type="EMBL" id="BBL34141.1"/>
    </source>
</evidence>
<dbReference type="InterPro" id="IPR008462">
    <property type="entry name" value="CsbD"/>
</dbReference>
<dbReference type="EMBL" id="AP019755">
    <property type="protein sequence ID" value="BBL34141.1"/>
    <property type="molecule type" value="Genomic_DNA"/>
</dbReference>
<dbReference type="InterPro" id="IPR036629">
    <property type="entry name" value="YjbJ_sf"/>
</dbReference>
<dbReference type="Gene3D" id="1.10.1470.10">
    <property type="entry name" value="YjbJ"/>
    <property type="match status" value="1"/>
</dbReference>
<dbReference type="Pfam" id="PF05532">
    <property type="entry name" value="CsbD"/>
    <property type="match status" value="1"/>
</dbReference>
<name>A0A4Y1YM93_9PROT</name>
<dbReference type="Proteomes" id="UP000316473">
    <property type="component" value="Chromosome"/>
</dbReference>
<dbReference type="KEGG" id="nst:Nstercoris_00370"/>
<evidence type="ECO:0000313" key="4">
    <source>
        <dbReference type="Proteomes" id="UP000316473"/>
    </source>
</evidence>
<dbReference type="AlphaFoldDB" id="A0A4Y1YM93"/>
<proteinExistence type="inferred from homology"/>